<reference evidence="3 5" key="3">
    <citation type="submission" date="2020-12" db="EMBL/GenBank/DDBJ databases">
        <title>Enhanced detection system for hospital associated transmission using whole genome sequencing surveillance.</title>
        <authorList>
            <person name="Harrison L.H."/>
            <person name="Van Tyne D."/>
            <person name="Marsh J.W."/>
            <person name="Griffith M.P."/>
            <person name="Snyder D.J."/>
            <person name="Cooper V.S."/>
            <person name="Mustapha M."/>
        </authorList>
    </citation>
    <scope>NUCLEOTIDE SEQUENCE [LARGE SCALE GENOMIC DNA]</scope>
    <source>
        <strain evidence="3 5">PR00195</strain>
    </source>
</reference>
<dbReference type="InterPro" id="IPR013498">
    <property type="entry name" value="Topo_IA_Znf"/>
</dbReference>
<gene>
    <name evidence="2" type="primary">topA_2</name>
    <name evidence="2" type="ORF">BN1804_00685</name>
    <name evidence="3" type="ORF">JFQ69_16925</name>
</gene>
<dbReference type="Gene3D" id="3.30.65.10">
    <property type="entry name" value="Bacterial Topoisomerase I, domain 1"/>
    <property type="match status" value="3"/>
</dbReference>
<keyword evidence="5" id="KW-1185">Reference proteome</keyword>
<evidence type="ECO:0000313" key="2">
    <source>
        <dbReference type="EMBL" id="CRL59897.1"/>
    </source>
</evidence>
<dbReference type="InterPro" id="IPR000380">
    <property type="entry name" value="Topo_IA"/>
</dbReference>
<dbReference type="GO" id="GO:0006265">
    <property type="term" value="P:DNA topological change"/>
    <property type="evidence" value="ECO:0007669"/>
    <property type="project" value="InterPro"/>
</dbReference>
<sequence length="186" mass="20935">MAKNMPFTQQPEQEKCPECGSALVMKNGGHGPFLGCSAYPDCHYIKTLKPQGDGQIIKVLEGQPCKCCGADLVLRQGKFGMFIGCSNYPECEHIEQIDKPDETVIPCPQCEKGKLLQRKSRFGKTFYACNQYPECQFVLNNKPINGECEHCHYPLLMEKRSSQGVRLVCASKLCGKQQKTKREEHE</sequence>
<keyword evidence="3" id="KW-0238">DNA-binding</keyword>
<dbReference type="Proteomes" id="UP000619976">
    <property type="component" value="Unassembled WGS sequence"/>
</dbReference>
<reference evidence="2" key="2">
    <citation type="submission" date="2015-06" db="EMBL/GenBank/DDBJ databases">
        <authorList>
            <person name="Urmite Genomes Urmite Genomes"/>
        </authorList>
    </citation>
    <scope>NUCLEOTIDE SEQUENCE [LARGE SCALE GENOMIC DNA]</scope>
    <source>
        <strain evidence="2">CSUR P1867</strain>
    </source>
</reference>
<evidence type="ECO:0000313" key="4">
    <source>
        <dbReference type="Proteomes" id="UP000183920"/>
    </source>
</evidence>
<evidence type="ECO:0000313" key="5">
    <source>
        <dbReference type="Proteomes" id="UP000619976"/>
    </source>
</evidence>
<dbReference type="PANTHER" id="PTHR42785">
    <property type="entry name" value="DNA TOPOISOMERASE, TYPE IA, CORE"/>
    <property type="match status" value="1"/>
</dbReference>
<dbReference type="GO" id="GO:0003677">
    <property type="term" value="F:DNA binding"/>
    <property type="evidence" value="ECO:0007669"/>
    <property type="project" value="UniProtKB-KW"/>
</dbReference>
<feature type="domain" description="DNA topoisomerase type IA zn finger" evidence="1">
    <location>
        <begin position="63"/>
        <end position="99"/>
    </location>
</feature>
<dbReference type="PANTHER" id="PTHR42785:SF1">
    <property type="entry name" value="DNA TOPOISOMERASE"/>
    <property type="match status" value="1"/>
</dbReference>
<keyword evidence="2" id="KW-0413">Isomerase</keyword>
<dbReference type="AlphaFoldDB" id="A0A0G4Q1Q6"/>
<dbReference type="RefSeq" id="WP_072062981.1">
    <property type="nucleotide sequence ID" value="NZ_CAXOKJ010000022.1"/>
</dbReference>
<evidence type="ECO:0000313" key="3">
    <source>
        <dbReference type="EMBL" id="MBJ2119341.1"/>
    </source>
</evidence>
<feature type="domain" description="DNA topoisomerase type IA zn finger" evidence="1">
    <location>
        <begin position="13"/>
        <end position="50"/>
    </location>
</feature>
<evidence type="ECO:0000259" key="1">
    <source>
        <dbReference type="Pfam" id="PF01396"/>
    </source>
</evidence>
<accession>A0A379EGZ5</accession>
<protein>
    <submittedName>
        <fullName evidence="2">DNA topoisomerase 1</fullName>
    </submittedName>
    <submittedName>
        <fullName evidence="3">Topoisomerase DNA-binding C4 zinc finger domain-containing protein</fullName>
    </submittedName>
</protein>
<feature type="domain" description="DNA topoisomerase type IA zn finger" evidence="1">
    <location>
        <begin position="106"/>
        <end position="143"/>
    </location>
</feature>
<dbReference type="SUPFAM" id="SSF57783">
    <property type="entry name" value="Zinc beta-ribbon"/>
    <property type="match status" value="2"/>
</dbReference>
<dbReference type="GeneID" id="76524941"/>
<dbReference type="Proteomes" id="UP000183920">
    <property type="component" value="Unassembled WGS sequence"/>
</dbReference>
<proteinExistence type="predicted"/>
<accession>A0A0G4Q1Q6</accession>
<dbReference type="EMBL" id="CVRY01000001">
    <property type="protein sequence ID" value="CRL59897.1"/>
    <property type="molecule type" value="Genomic_DNA"/>
</dbReference>
<dbReference type="GO" id="GO:0005694">
    <property type="term" value="C:chromosome"/>
    <property type="evidence" value="ECO:0007669"/>
    <property type="project" value="InterPro"/>
</dbReference>
<name>A0A0G4Q1Q6_9GAMM</name>
<dbReference type="GO" id="GO:0003917">
    <property type="term" value="F:DNA topoisomerase type I (single strand cut, ATP-independent) activity"/>
    <property type="evidence" value="ECO:0007669"/>
    <property type="project" value="InterPro"/>
</dbReference>
<organism evidence="2 4">
    <name type="scientific">Proteus penneri</name>
    <dbReference type="NCBI Taxonomy" id="102862"/>
    <lineage>
        <taxon>Bacteria</taxon>
        <taxon>Pseudomonadati</taxon>
        <taxon>Pseudomonadota</taxon>
        <taxon>Gammaproteobacteria</taxon>
        <taxon>Enterobacterales</taxon>
        <taxon>Morganellaceae</taxon>
        <taxon>Proteus</taxon>
    </lineage>
</organism>
<dbReference type="EMBL" id="JAEKCB010000012">
    <property type="protein sequence ID" value="MBJ2119341.1"/>
    <property type="molecule type" value="Genomic_DNA"/>
</dbReference>
<reference evidence="4" key="1">
    <citation type="submission" date="2015-06" db="EMBL/GenBank/DDBJ databases">
        <authorList>
            <person name="Urmite Genomes"/>
        </authorList>
    </citation>
    <scope>NUCLEOTIDE SEQUENCE [LARGE SCALE GENOMIC DNA]</scope>
    <source>
        <strain evidence="4">CSUR P1867</strain>
    </source>
</reference>
<dbReference type="Pfam" id="PF01396">
    <property type="entry name" value="Zn_ribbon_Top1"/>
    <property type="match status" value="3"/>
</dbReference>